<dbReference type="Proteomes" id="UP000032024">
    <property type="component" value="Chromosome"/>
</dbReference>
<sequence length="58" mass="6628">MAWGSKGADRLPCWRFQKCDFCGRKDEFTGEKTHSGMCGSLLWLLKNLFSKIRSSAIK</sequence>
<dbReference type="AlphaFoldDB" id="A0AAN0T8Y3"/>
<reference evidence="2" key="1">
    <citation type="submission" date="2015-01" db="EMBL/GenBank/DDBJ databases">
        <title>Comparative genome analysis of Bacillus coagulans HM-08, Clostridium butyricum HM-68, Bacillus subtilis HM-66 and Bacillus paralicheniformis BL-09.</title>
        <authorList>
            <person name="Zhang H."/>
        </authorList>
    </citation>
    <scope>NUCLEOTIDE SEQUENCE [LARGE SCALE GENOMIC DNA]</scope>
    <source>
        <strain evidence="2">HM-08</strain>
    </source>
</reference>
<keyword evidence="2" id="KW-1185">Reference proteome</keyword>
<evidence type="ECO:0000313" key="2">
    <source>
        <dbReference type="Proteomes" id="UP000032024"/>
    </source>
</evidence>
<protein>
    <submittedName>
        <fullName evidence="1">Uncharacterized protein</fullName>
    </submittedName>
</protein>
<accession>A0AAN0T8Y3</accession>
<dbReference type="EMBL" id="CP010525">
    <property type="protein sequence ID" value="AJO23780.1"/>
    <property type="molecule type" value="Genomic_DNA"/>
</dbReference>
<gene>
    <name evidence="1" type="ORF">SB48_HM08orf04766</name>
</gene>
<evidence type="ECO:0000313" key="1">
    <source>
        <dbReference type="EMBL" id="AJO23780.1"/>
    </source>
</evidence>
<name>A0AAN0T8Y3_HEYCO</name>
<organism evidence="1 2">
    <name type="scientific">Heyndrickxia coagulans</name>
    <name type="common">Weizmannia coagulans</name>
    <dbReference type="NCBI Taxonomy" id="1398"/>
    <lineage>
        <taxon>Bacteria</taxon>
        <taxon>Bacillati</taxon>
        <taxon>Bacillota</taxon>
        <taxon>Bacilli</taxon>
        <taxon>Bacillales</taxon>
        <taxon>Bacillaceae</taxon>
        <taxon>Heyndrickxia</taxon>
    </lineage>
</organism>
<proteinExistence type="predicted"/>